<evidence type="ECO:0000256" key="4">
    <source>
        <dbReference type="ARBA" id="ARBA00022989"/>
    </source>
</evidence>
<dbReference type="OrthoDB" id="9770036at2"/>
<dbReference type="RefSeq" id="WP_142935276.1">
    <property type="nucleotide sequence ID" value="NZ_ML660173.1"/>
</dbReference>
<keyword evidence="5 7" id="KW-0472">Membrane</keyword>
<evidence type="ECO:0000259" key="9">
    <source>
        <dbReference type="Pfam" id="PF12704"/>
    </source>
</evidence>
<feature type="domain" description="MacB-like periplasmic core" evidence="9">
    <location>
        <begin position="417"/>
        <end position="613"/>
    </location>
</feature>
<gene>
    <name evidence="10" type="ORF">FLL46_26170</name>
</gene>
<dbReference type="PANTHER" id="PTHR30572">
    <property type="entry name" value="MEMBRANE COMPONENT OF TRANSPORTER-RELATED"/>
    <property type="match status" value="1"/>
</dbReference>
<protein>
    <submittedName>
        <fullName evidence="10">FtsX-like permease family protein</fullName>
    </submittedName>
</protein>
<dbReference type="EMBL" id="VIKS01000017">
    <property type="protein sequence ID" value="TQV81099.1"/>
    <property type="molecule type" value="Genomic_DNA"/>
</dbReference>
<evidence type="ECO:0000313" key="10">
    <source>
        <dbReference type="EMBL" id="TQV81099.1"/>
    </source>
</evidence>
<feature type="domain" description="ABC3 transporter permease C-terminal" evidence="8">
    <location>
        <begin position="267"/>
        <end position="381"/>
    </location>
</feature>
<dbReference type="Proteomes" id="UP000315439">
    <property type="component" value="Unassembled WGS sequence"/>
</dbReference>
<name>A0A545TV58_9GAMM</name>
<keyword evidence="11" id="KW-1185">Reference proteome</keyword>
<keyword evidence="3 7" id="KW-0812">Transmembrane</keyword>
<feature type="transmembrane region" description="Helical" evidence="7">
    <location>
        <begin position="354"/>
        <end position="374"/>
    </location>
</feature>
<dbReference type="GO" id="GO:0005886">
    <property type="term" value="C:plasma membrane"/>
    <property type="evidence" value="ECO:0007669"/>
    <property type="project" value="UniProtKB-SubCell"/>
</dbReference>
<dbReference type="InterPro" id="IPR025857">
    <property type="entry name" value="MacB_PCD"/>
</dbReference>
<evidence type="ECO:0000259" key="8">
    <source>
        <dbReference type="Pfam" id="PF02687"/>
    </source>
</evidence>
<evidence type="ECO:0000313" key="11">
    <source>
        <dbReference type="Proteomes" id="UP000315439"/>
    </source>
</evidence>
<organism evidence="10 11">
    <name type="scientific">Aliikangiella coralliicola</name>
    <dbReference type="NCBI Taxonomy" id="2592383"/>
    <lineage>
        <taxon>Bacteria</taxon>
        <taxon>Pseudomonadati</taxon>
        <taxon>Pseudomonadota</taxon>
        <taxon>Gammaproteobacteria</taxon>
        <taxon>Oceanospirillales</taxon>
        <taxon>Pleioneaceae</taxon>
        <taxon>Aliikangiella</taxon>
    </lineage>
</organism>
<dbReference type="InterPro" id="IPR050250">
    <property type="entry name" value="Macrolide_Exporter_MacB"/>
</dbReference>
<evidence type="ECO:0000256" key="7">
    <source>
        <dbReference type="SAM" id="Phobius"/>
    </source>
</evidence>
<dbReference type="Pfam" id="PF02687">
    <property type="entry name" value="FtsX"/>
    <property type="match status" value="2"/>
</dbReference>
<dbReference type="GO" id="GO:0022857">
    <property type="term" value="F:transmembrane transporter activity"/>
    <property type="evidence" value="ECO:0007669"/>
    <property type="project" value="TreeGrafter"/>
</dbReference>
<sequence length="797" mass="88186">MRNFLRECNIGFRSLIQNPKYSVVVLLTMILSVSVTTTMVSLTNQVLLQPLPVPKAHQLIEVAGKDANTGKSSPYEWIEFNLYQQWQDLELEELDMAFFTFESSVITESDTPVYATSLMVSHNFLSVLGVQPMMGRWFNKDDIGRNAIVITYEVWQQHFSSDAEIIGKAISLNKKPHTVLAVMPENFAKFLAPTAKVFQPIDTFYRGGEVVGRLGDNMTPAMKEQHLESLALIANKMVENTQINFASYHQQITDSVSSRLGLIMAGVLALLIVAILNIINLTFAYYHNRMHELSVRVALGATKLRLLKQLLVENMLLATVAGLVSILVSIWLLELVLELVSTSLPRSEEIQIDIVAWLFSFGLAAVVSLVSALIPSYKIVQPEKLIDSIKQGSGRLSGTSGSLNLRKLLISIEVGFSLVLLIAVGLLLRSYVKTIQQETGFNDQGIVTGHVWAKEAYVDKARIDFYQSILQGLREIPGVAGAESISSIPFGPVTTQQRVFESYTFTGQKPLPIGVETRTFLRSVSKGYFGLLEIPLLEGRLFEERDQMDETKVVIINRAMAEESWPNESPLGKKIRFPRLGDRIEFTVVGVVEDNRHANLDAEIKPEMFMFMPQLGFGGYTFVVKSNYLSPQKMLKEMSQVLAKIDNSIPMIELHALTDLINKSVAKQRSLLQILLGFSIFTILLAVVGIYGLSNYMISQRTHEVAVRIAVGAKPKTIRFLILKDSTRPVLIGIAAGLLVSAISANLISSFLFGVDAWDAMTYMGATGIILLVGILAPTGPAIRASKISPGVALNNQ</sequence>
<proteinExistence type="inferred from homology"/>
<feature type="transmembrane region" description="Helical" evidence="7">
    <location>
        <begin position="408"/>
        <end position="428"/>
    </location>
</feature>
<evidence type="ECO:0000256" key="1">
    <source>
        <dbReference type="ARBA" id="ARBA00004651"/>
    </source>
</evidence>
<evidence type="ECO:0000256" key="2">
    <source>
        <dbReference type="ARBA" id="ARBA00022475"/>
    </source>
</evidence>
<dbReference type="InterPro" id="IPR017800">
    <property type="entry name" value="ADOP"/>
</dbReference>
<feature type="transmembrane region" description="Helical" evidence="7">
    <location>
        <begin position="760"/>
        <end position="777"/>
    </location>
</feature>
<feature type="transmembrane region" description="Helical" evidence="7">
    <location>
        <begin position="671"/>
        <end position="693"/>
    </location>
</feature>
<feature type="domain" description="MacB-like periplasmic core" evidence="9">
    <location>
        <begin position="22"/>
        <end position="220"/>
    </location>
</feature>
<keyword evidence="4 7" id="KW-1133">Transmembrane helix</keyword>
<dbReference type="InterPro" id="IPR003838">
    <property type="entry name" value="ABC3_permease_C"/>
</dbReference>
<feature type="transmembrane region" description="Helical" evidence="7">
    <location>
        <begin position="21"/>
        <end position="42"/>
    </location>
</feature>
<dbReference type="Pfam" id="PF12704">
    <property type="entry name" value="MacB_PCD"/>
    <property type="match status" value="2"/>
</dbReference>
<dbReference type="AlphaFoldDB" id="A0A545TV58"/>
<accession>A0A545TV58</accession>
<reference evidence="10 11" key="1">
    <citation type="submission" date="2019-07" db="EMBL/GenBank/DDBJ databases">
        <title>Draft genome for Aliikangiella sp. M105.</title>
        <authorList>
            <person name="Wang G."/>
        </authorList>
    </citation>
    <scope>NUCLEOTIDE SEQUENCE [LARGE SCALE GENOMIC DNA]</scope>
    <source>
        <strain evidence="10 11">M105</strain>
    </source>
</reference>
<feature type="transmembrane region" description="Helical" evidence="7">
    <location>
        <begin position="730"/>
        <end position="754"/>
    </location>
</feature>
<feature type="transmembrane region" description="Helical" evidence="7">
    <location>
        <begin position="315"/>
        <end position="334"/>
    </location>
</feature>
<evidence type="ECO:0000256" key="6">
    <source>
        <dbReference type="ARBA" id="ARBA00038076"/>
    </source>
</evidence>
<comment type="similarity">
    <text evidence="6">Belongs to the ABC-4 integral membrane protein family.</text>
</comment>
<feature type="transmembrane region" description="Helical" evidence="7">
    <location>
        <begin position="260"/>
        <end position="286"/>
    </location>
</feature>
<evidence type="ECO:0000256" key="3">
    <source>
        <dbReference type="ARBA" id="ARBA00022692"/>
    </source>
</evidence>
<dbReference type="NCBIfam" id="TIGR03434">
    <property type="entry name" value="ADOP"/>
    <property type="match status" value="1"/>
</dbReference>
<comment type="subcellular location">
    <subcellularLocation>
        <location evidence="1">Cell membrane</location>
        <topology evidence="1">Multi-pass membrane protein</topology>
    </subcellularLocation>
</comment>
<feature type="domain" description="ABC3 transporter permease C-terminal" evidence="8">
    <location>
        <begin position="678"/>
        <end position="790"/>
    </location>
</feature>
<evidence type="ECO:0000256" key="5">
    <source>
        <dbReference type="ARBA" id="ARBA00023136"/>
    </source>
</evidence>
<keyword evidence="2" id="KW-1003">Cell membrane</keyword>
<dbReference type="PANTHER" id="PTHR30572:SF4">
    <property type="entry name" value="ABC TRANSPORTER PERMEASE YTRF"/>
    <property type="match status" value="1"/>
</dbReference>
<comment type="caution">
    <text evidence="10">The sequence shown here is derived from an EMBL/GenBank/DDBJ whole genome shotgun (WGS) entry which is preliminary data.</text>
</comment>